<gene>
    <name evidence="2" type="ORF">POF50_008555</name>
</gene>
<accession>A0AA90H5X2</accession>
<keyword evidence="1" id="KW-0732">Signal</keyword>
<comment type="caution">
    <text evidence="2">The sequence shown here is derived from an EMBL/GenBank/DDBJ whole genome shotgun (WGS) entry which is preliminary data.</text>
</comment>
<organism evidence="2">
    <name type="scientific">Streptantibioticus silvisoli</name>
    <dbReference type="NCBI Taxonomy" id="2705255"/>
    <lineage>
        <taxon>Bacteria</taxon>
        <taxon>Bacillati</taxon>
        <taxon>Actinomycetota</taxon>
        <taxon>Actinomycetes</taxon>
        <taxon>Kitasatosporales</taxon>
        <taxon>Streptomycetaceae</taxon>
        <taxon>Streptantibioticus</taxon>
    </lineage>
</organism>
<evidence type="ECO:0000256" key="1">
    <source>
        <dbReference type="SAM" id="SignalP"/>
    </source>
</evidence>
<protein>
    <recommendedName>
        <fullName evidence="3">Secreted protein</fullName>
    </recommendedName>
</protein>
<dbReference type="EMBL" id="JABXJJ020000009">
    <property type="protein sequence ID" value="MDI5969395.1"/>
    <property type="molecule type" value="Genomic_DNA"/>
</dbReference>
<evidence type="ECO:0000313" key="2">
    <source>
        <dbReference type="EMBL" id="MDI5969395.1"/>
    </source>
</evidence>
<sequence length="110" mass="10882">MRRFIAGAAVVAAASAALCFGGTASAATPYTRVGPPVTGEACVGGGGMVQEQTFRFVCVGGSNSGFLITGDPTITAGDCVAAGGQVEPFAPGYPYDDCFGGYNNGYPIAS</sequence>
<feature type="signal peptide" evidence="1">
    <location>
        <begin position="1"/>
        <end position="26"/>
    </location>
</feature>
<feature type="chain" id="PRO_5041642922" description="Secreted protein" evidence="1">
    <location>
        <begin position="27"/>
        <end position="110"/>
    </location>
</feature>
<dbReference type="AlphaFoldDB" id="A0AA90H5X2"/>
<name>A0AA90H5X2_9ACTN</name>
<reference evidence="2" key="1">
    <citation type="submission" date="2023-05" db="EMBL/GenBank/DDBJ databases">
        <title>Streptantibioticus silvisoli sp. nov., acidotolerant actinomycetes 1 from pine litter.</title>
        <authorList>
            <person name="Swiecimska M."/>
            <person name="Golinska P."/>
            <person name="Sangal V."/>
            <person name="Wachnowicz B."/>
            <person name="Goodfellow M."/>
        </authorList>
    </citation>
    <scope>NUCLEOTIDE SEQUENCE</scope>
    <source>
        <strain evidence="2">SL13</strain>
    </source>
</reference>
<evidence type="ECO:0008006" key="3">
    <source>
        <dbReference type="Google" id="ProtNLM"/>
    </source>
</evidence>
<dbReference type="RefSeq" id="WP_271312245.1">
    <property type="nucleotide sequence ID" value="NZ_JABXJJ020000009.1"/>
</dbReference>
<proteinExistence type="predicted"/>